<dbReference type="PANTHER" id="PTHR24007:SF7">
    <property type="entry name" value="BRCA1-ASSOCIATED PROTEIN"/>
    <property type="match status" value="1"/>
</dbReference>
<feature type="compositionally biased region" description="Polar residues" evidence="5">
    <location>
        <begin position="289"/>
        <end position="299"/>
    </location>
</feature>
<reference evidence="8 9" key="1">
    <citation type="journal article" date="2021" name="Sci. Rep.">
        <title>Genome sequencing of the multicellular alga Astrephomene provides insights into convergent evolution of germ-soma differentiation.</title>
        <authorList>
            <person name="Yamashita S."/>
            <person name="Yamamoto K."/>
            <person name="Matsuzaki R."/>
            <person name="Suzuki S."/>
            <person name="Yamaguchi H."/>
            <person name="Hirooka S."/>
            <person name="Minakuchi Y."/>
            <person name="Miyagishima S."/>
            <person name="Kawachi M."/>
            <person name="Toyoda A."/>
            <person name="Nozaki H."/>
        </authorList>
    </citation>
    <scope>NUCLEOTIDE SEQUENCE [LARGE SCALE GENOMIC DNA]</scope>
    <source>
        <strain evidence="8 9">NIES-4017</strain>
    </source>
</reference>
<feature type="region of interest" description="Disordered" evidence="5">
    <location>
        <begin position="83"/>
        <end position="117"/>
    </location>
</feature>
<dbReference type="Proteomes" id="UP001054857">
    <property type="component" value="Unassembled WGS sequence"/>
</dbReference>
<evidence type="ECO:0000256" key="4">
    <source>
        <dbReference type="PROSITE-ProRule" id="PRU00502"/>
    </source>
</evidence>
<name>A0AAD3DVL8_9CHLO</name>
<feature type="domain" description="UBP-type" evidence="7">
    <location>
        <begin position="523"/>
        <end position="604"/>
    </location>
</feature>
<dbReference type="Gene3D" id="3.30.40.10">
    <property type="entry name" value="Zinc/RING finger domain, C3HC4 (zinc finger)"/>
    <property type="match status" value="2"/>
</dbReference>
<dbReference type="Pfam" id="PF07576">
    <property type="entry name" value="BRAP2"/>
    <property type="match status" value="2"/>
</dbReference>
<feature type="region of interest" description="Disordered" evidence="5">
    <location>
        <begin position="235"/>
        <end position="259"/>
    </location>
</feature>
<dbReference type="InterPro" id="IPR011422">
    <property type="entry name" value="BRAP2/ETP1_RRM"/>
</dbReference>
<feature type="region of interest" description="Disordered" evidence="5">
    <location>
        <begin position="138"/>
        <end position="158"/>
    </location>
</feature>
<feature type="domain" description="RING-type" evidence="6">
    <location>
        <begin position="489"/>
        <end position="529"/>
    </location>
</feature>
<dbReference type="EMBL" id="BMAR01000027">
    <property type="protein sequence ID" value="GFR48929.1"/>
    <property type="molecule type" value="Genomic_DNA"/>
</dbReference>
<dbReference type="SUPFAM" id="SSF57850">
    <property type="entry name" value="RING/U-box"/>
    <property type="match status" value="2"/>
</dbReference>
<evidence type="ECO:0000259" key="6">
    <source>
        <dbReference type="PROSITE" id="PS50089"/>
    </source>
</evidence>
<evidence type="ECO:0000256" key="5">
    <source>
        <dbReference type="SAM" id="MobiDB-lite"/>
    </source>
</evidence>
<accession>A0AAD3DVL8</accession>
<dbReference type="GO" id="GO:0007265">
    <property type="term" value="P:Ras protein signal transduction"/>
    <property type="evidence" value="ECO:0007669"/>
    <property type="project" value="TreeGrafter"/>
</dbReference>
<keyword evidence="9" id="KW-1185">Reference proteome</keyword>
<dbReference type="InterPro" id="IPR001841">
    <property type="entry name" value="Znf_RING"/>
</dbReference>
<dbReference type="GO" id="GO:0008270">
    <property type="term" value="F:zinc ion binding"/>
    <property type="evidence" value="ECO:0007669"/>
    <property type="project" value="UniProtKB-KW"/>
</dbReference>
<evidence type="ECO:0000259" key="7">
    <source>
        <dbReference type="PROSITE" id="PS50271"/>
    </source>
</evidence>
<feature type="region of interest" description="Disordered" evidence="5">
    <location>
        <begin position="15"/>
        <end position="54"/>
    </location>
</feature>
<dbReference type="AlphaFoldDB" id="A0AAD3DVL8"/>
<dbReference type="GO" id="GO:0016567">
    <property type="term" value="P:protein ubiquitination"/>
    <property type="evidence" value="ECO:0007669"/>
    <property type="project" value="TreeGrafter"/>
</dbReference>
<dbReference type="PANTHER" id="PTHR24007">
    <property type="entry name" value="BRCA1-ASSOCIATED PROTEIN"/>
    <property type="match status" value="1"/>
</dbReference>
<feature type="compositionally biased region" description="Acidic residues" evidence="5">
    <location>
        <begin position="43"/>
        <end position="54"/>
    </location>
</feature>
<evidence type="ECO:0000256" key="2">
    <source>
        <dbReference type="ARBA" id="ARBA00022771"/>
    </source>
</evidence>
<evidence type="ECO:0000313" key="8">
    <source>
        <dbReference type="EMBL" id="GFR48929.1"/>
    </source>
</evidence>
<dbReference type="SMART" id="SM00184">
    <property type="entry name" value="RING"/>
    <property type="match status" value="1"/>
</dbReference>
<dbReference type="PROSITE" id="PS50271">
    <property type="entry name" value="ZF_UBP"/>
    <property type="match status" value="1"/>
</dbReference>
<feature type="compositionally biased region" description="Low complexity" evidence="5">
    <location>
        <begin position="353"/>
        <end position="367"/>
    </location>
</feature>
<feature type="compositionally biased region" description="Pro residues" evidence="5">
    <location>
        <begin position="333"/>
        <end position="352"/>
    </location>
</feature>
<feature type="region of interest" description="Disordered" evidence="5">
    <location>
        <begin position="273"/>
        <end position="374"/>
    </location>
</feature>
<keyword evidence="1" id="KW-0479">Metal-binding</keyword>
<dbReference type="SMART" id="SM00290">
    <property type="entry name" value="ZnF_UBP"/>
    <property type="match status" value="1"/>
</dbReference>
<keyword evidence="2 4" id="KW-0863">Zinc-finger</keyword>
<dbReference type="PROSITE" id="PS50089">
    <property type="entry name" value="ZF_RING_2"/>
    <property type="match status" value="1"/>
</dbReference>
<dbReference type="GO" id="GO:0061630">
    <property type="term" value="F:ubiquitin protein ligase activity"/>
    <property type="evidence" value="ECO:0007669"/>
    <property type="project" value="TreeGrafter"/>
</dbReference>
<dbReference type="InterPro" id="IPR013083">
    <property type="entry name" value="Znf_RING/FYVE/PHD"/>
</dbReference>
<dbReference type="CDD" id="cd16457">
    <property type="entry name" value="RING-H2_BRAP2"/>
    <property type="match status" value="1"/>
</dbReference>
<keyword evidence="3" id="KW-0862">Zinc</keyword>
<feature type="compositionally biased region" description="Low complexity" evidence="5">
    <location>
        <begin position="89"/>
        <end position="117"/>
    </location>
</feature>
<dbReference type="InterPro" id="IPR001607">
    <property type="entry name" value="Znf_UBP"/>
</dbReference>
<evidence type="ECO:0000256" key="1">
    <source>
        <dbReference type="ARBA" id="ARBA00022723"/>
    </source>
</evidence>
<evidence type="ECO:0000313" key="9">
    <source>
        <dbReference type="Proteomes" id="UP001054857"/>
    </source>
</evidence>
<evidence type="ECO:0000256" key="3">
    <source>
        <dbReference type="ARBA" id="ARBA00022833"/>
    </source>
</evidence>
<comment type="caution">
    <text evidence="8">The sequence shown here is derived from an EMBL/GenBank/DDBJ whole genome shotgun (WGS) entry which is preliminary data.</text>
</comment>
<dbReference type="Pfam" id="PF13639">
    <property type="entry name" value="zf-RING_2"/>
    <property type="match status" value="1"/>
</dbReference>
<dbReference type="Pfam" id="PF02148">
    <property type="entry name" value="zf-UBP"/>
    <property type="match status" value="1"/>
</dbReference>
<feature type="compositionally biased region" description="Polar residues" evidence="5">
    <location>
        <begin position="309"/>
        <end position="323"/>
    </location>
</feature>
<gene>
    <name evidence="8" type="ORF">Agub_g10934</name>
</gene>
<sequence>MYTLRVVATERRLSQLALPGSERNGPTSSTTPLHDASLGGADSDSDDSSQGELLGLDDDSQAIEFTAGNPRVEHITGVVHLYRPTPGRLPQSTLTPSSSGSTAPLATTASSASSAPRASSLSTLPALADAPPVKGAPTSWASLFTPAPPPEPPPRHHPAGEPCAELCCLALPSDMTIADFCTFLGGHLLRLRRMRVLRRQVGPVGGAGAGHPQLLGGAAAAAPAAPAPAAGAILTSGGTDVGRPRSNSSGGGGSSNSSSGCCSGSGGVCGAVGAERAPGPKPADAALAGTTQGSQQQVLATAGAAAAPDSTTRPCGHSGSNPAATHGSCCGPQPQPAQPSQPATPTPLPSSVPPAAASATASAAARLPAHHARSPPVSQRVVCMVVMHLESPQAAEELYNDLNGRPFSSLEPDVVCRLVFVRQVEVTSGGGGASGALLLGGSVDGKGVTGAAADAPTTAAAAAAATTATAAVAHSPSAPPPGQTELPTCPVCLERLDEHVSGIVTTVCNHMFHSECLQKWADTSCPVCRYCVQGAASTSRCGVCGTAVDLWICLICGHVGCGRYRAGHAADHWRTSGHCYALELETQRVWDYVGDNYVHRLIQS</sequence>
<protein>
    <submittedName>
        <fullName evidence="8">Uncharacterized protein</fullName>
    </submittedName>
</protein>
<dbReference type="InterPro" id="IPR047243">
    <property type="entry name" value="RING-H2_BRAP2"/>
</dbReference>
<proteinExistence type="predicted"/>
<dbReference type="GO" id="GO:0005737">
    <property type="term" value="C:cytoplasm"/>
    <property type="evidence" value="ECO:0007669"/>
    <property type="project" value="TreeGrafter"/>
</dbReference>
<organism evidence="8 9">
    <name type="scientific">Astrephomene gubernaculifera</name>
    <dbReference type="NCBI Taxonomy" id="47775"/>
    <lineage>
        <taxon>Eukaryota</taxon>
        <taxon>Viridiplantae</taxon>
        <taxon>Chlorophyta</taxon>
        <taxon>core chlorophytes</taxon>
        <taxon>Chlorophyceae</taxon>
        <taxon>CS clade</taxon>
        <taxon>Chlamydomonadales</taxon>
        <taxon>Astrephomenaceae</taxon>
        <taxon>Astrephomene</taxon>
    </lineage>
</organism>
<feature type="non-terminal residue" evidence="8">
    <location>
        <position position="604"/>
    </location>
</feature>